<sequence>MSDPIAALRTEFPGTEETIYLDVAARGLISRGVRGVIDEYLDHRMFEGGDKAQMFAGAEAARDSLAGLIGASPEEVAFTKNVSDGINAFAHAIDWVEGDNVVICEALEHPANIFPWRNLARRRGIRVKQVHAHEGRVPLERVIEAIDARTRVVTVSSVSFSPGFRFPVAELGAICRERGVLLLVDAAQSLGILDTDVSKLHADAVAVSTQKGLLGLYGAGFLYVRNEVAQTLQPLYLSRAGVGGGVHEASSGDLDAFDFADGARRFDVGNHNFCAVLAVGRSIEDLRALGMPRVEAHACGLARRLAEGLEEVGLPVFGGAAADDRAHIVSMGRKLSDEHDRTEDSELVALHDFLTRNRVRLTIRRGMMRFSLHVYNNDDDVDEVISLARAWRSETAPRGGTRGLRHEIQQREAG</sequence>
<dbReference type="RefSeq" id="WP_023433161.1">
    <property type="nucleotide sequence ID" value="NZ_AWXZ01000038.1"/>
</dbReference>
<dbReference type="PATRIC" id="fig|631454.5.peg.3002"/>
<organism evidence="3 4">
    <name type="scientific">Lutibaculum baratangense AMV1</name>
    <dbReference type="NCBI Taxonomy" id="631454"/>
    <lineage>
        <taxon>Bacteria</taxon>
        <taxon>Pseudomonadati</taxon>
        <taxon>Pseudomonadota</taxon>
        <taxon>Alphaproteobacteria</taxon>
        <taxon>Hyphomicrobiales</taxon>
        <taxon>Tepidamorphaceae</taxon>
        <taxon>Lutibaculum</taxon>
    </lineage>
</organism>
<evidence type="ECO:0000313" key="4">
    <source>
        <dbReference type="Proteomes" id="UP000017819"/>
    </source>
</evidence>
<dbReference type="Proteomes" id="UP000017819">
    <property type="component" value="Unassembled WGS sequence"/>
</dbReference>
<dbReference type="SUPFAM" id="SSF53383">
    <property type="entry name" value="PLP-dependent transferases"/>
    <property type="match status" value="1"/>
</dbReference>
<dbReference type="InterPro" id="IPR015424">
    <property type="entry name" value="PyrdxlP-dep_Trfase"/>
</dbReference>
<dbReference type="PANTHER" id="PTHR43586:SF15">
    <property type="entry name" value="BLR3095 PROTEIN"/>
    <property type="match status" value="1"/>
</dbReference>
<keyword evidence="3" id="KW-0808">Transferase</keyword>
<dbReference type="EMBL" id="AWXZ01000038">
    <property type="protein sequence ID" value="ESR23808.1"/>
    <property type="molecule type" value="Genomic_DNA"/>
</dbReference>
<keyword evidence="1" id="KW-0663">Pyridoxal phosphate</keyword>
<protein>
    <submittedName>
        <fullName evidence="3">Cysteine desulfurase</fullName>
        <ecNumber evidence="3">2.8.1.7</ecNumber>
    </submittedName>
</protein>
<dbReference type="GO" id="GO:0031071">
    <property type="term" value="F:cysteine desulfurase activity"/>
    <property type="evidence" value="ECO:0007669"/>
    <property type="project" value="UniProtKB-EC"/>
</dbReference>
<evidence type="ECO:0000256" key="1">
    <source>
        <dbReference type="ARBA" id="ARBA00022898"/>
    </source>
</evidence>
<dbReference type="OrthoDB" id="9804366at2"/>
<reference evidence="3 4" key="1">
    <citation type="journal article" date="2014" name="Genome Announc.">
        <title>Draft Genome Sequence of Lutibaculum baratangense Strain AMV1T, Isolated from a Mud Volcano in Andamans, India.</title>
        <authorList>
            <person name="Singh A."/>
            <person name="Sreenivas A."/>
            <person name="Sathyanarayana Reddy G."/>
            <person name="Pinnaka A.K."/>
            <person name="Shivaji S."/>
        </authorList>
    </citation>
    <scope>NUCLEOTIDE SEQUENCE [LARGE SCALE GENOMIC DNA]</scope>
    <source>
        <strain evidence="3 4">AMV1</strain>
    </source>
</reference>
<evidence type="ECO:0000259" key="2">
    <source>
        <dbReference type="Pfam" id="PF00266"/>
    </source>
</evidence>
<accession>V4TBP2</accession>
<evidence type="ECO:0000313" key="3">
    <source>
        <dbReference type="EMBL" id="ESR23808.1"/>
    </source>
</evidence>
<keyword evidence="4" id="KW-1185">Reference proteome</keyword>
<dbReference type="InterPro" id="IPR015422">
    <property type="entry name" value="PyrdxlP-dep_Trfase_small"/>
</dbReference>
<dbReference type="eggNOG" id="COG0520">
    <property type="taxonomic scope" value="Bacteria"/>
</dbReference>
<proteinExistence type="predicted"/>
<dbReference type="EC" id="2.8.1.7" evidence="3"/>
<dbReference type="AlphaFoldDB" id="V4TBP2"/>
<dbReference type="InterPro" id="IPR015421">
    <property type="entry name" value="PyrdxlP-dep_Trfase_major"/>
</dbReference>
<name>V4TBP2_9HYPH</name>
<feature type="domain" description="Aminotransferase class V" evidence="2">
    <location>
        <begin position="19"/>
        <end position="383"/>
    </location>
</feature>
<gene>
    <name evidence="3" type="ORF">N177_3038</name>
</gene>
<comment type="caution">
    <text evidence="3">The sequence shown here is derived from an EMBL/GenBank/DDBJ whole genome shotgun (WGS) entry which is preliminary data.</text>
</comment>
<dbReference type="PANTHER" id="PTHR43586">
    <property type="entry name" value="CYSTEINE DESULFURASE"/>
    <property type="match status" value="1"/>
</dbReference>
<dbReference type="Pfam" id="PF00266">
    <property type="entry name" value="Aminotran_5"/>
    <property type="match status" value="1"/>
</dbReference>
<dbReference type="STRING" id="631454.N177_3038"/>
<dbReference type="Gene3D" id="3.90.1150.10">
    <property type="entry name" value="Aspartate Aminotransferase, domain 1"/>
    <property type="match status" value="1"/>
</dbReference>
<dbReference type="Gene3D" id="3.40.640.10">
    <property type="entry name" value="Type I PLP-dependent aspartate aminotransferase-like (Major domain)"/>
    <property type="match status" value="1"/>
</dbReference>
<dbReference type="InterPro" id="IPR000192">
    <property type="entry name" value="Aminotrans_V_dom"/>
</dbReference>